<sequence>MKALVMSEPGHVKMTEIPTPVPKEDEVLVKIHASGICVNDVRDFKGDCNFSYPRIGGHEYAGEICEMGSAVNKDRFHVGQKVVTYIIDNCNECYYCKNGYENVCPDFSHTTAYQNPDGISGFGGFAQYITAKASDLYICEDHVSYEKLALTEPIACVLNSINKSNVEFGDDVLVIGGGTMGMLHVMLAHLRGARVILSEPMKERRDKALELGANDVIDPMNTDAVAEVKKLTGGMGAKVVFDTTAVPALALQAIECTAKCGTVVMFSSLHPNKPVEVNLGAIHSTQVNITGAQNGSVKTFWQAVQIMNKGVFDPTPLIEAVYDYNDFDEAMACAMRPDTYKVVLKMEDHDK</sequence>
<evidence type="ECO:0000256" key="4">
    <source>
        <dbReference type="RuleBase" id="RU361277"/>
    </source>
</evidence>
<dbReference type="EMBL" id="JAOQJV010000030">
    <property type="protein sequence ID" value="MCU6701165.1"/>
    <property type="molecule type" value="Genomic_DNA"/>
</dbReference>
<comment type="cofactor">
    <cofactor evidence="4">
        <name>Zn(2+)</name>
        <dbReference type="ChEBI" id="CHEBI:29105"/>
    </cofactor>
</comment>
<comment type="similarity">
    <text evidence="4">Belongs to the zinc-containing alcohol dehydrogenase family.</text>
</comment>
<name>A0ABT2S9A1_9FIRM</name>
<evidence type="ECO:0000256" key="1">
    <source>
        <dbReference type="ARBA" id="ARBA00022723"/>
    </source>
</evidence>
<organism evidence="7 8">
    <name type="scientific">Dorea ammoniilytica</name>
    <dbReference type="NCBI Taxonomy" id="2981788"/>
    <lineage>
        <taxon>Bacteria</taxon>
        <taxon>Bacillati</taxon>
        <taxon>Bacillota</taxon>
        <taxon>Clostridia</taxon>
        <taxon>Lachnospirales</taxon>
        <taxon>Lachnospiraceae</taxon>
        <taxon>Dorea</taxon>
    </lineage>
</organism>
<dbReference type="SUPFAM" id="SSF50129">
    <property type="entry name" value="GroES-like"/>
    <property type="match status" value="1"/>
</dbReference>
<feature type="domain" description="Alcohol dehydrogenase-like C-terminal" evidence="5">
    <location>
        <begin position="180"/>
        <end position="307"/>
    </location>
</feature>
<dbReference type="Proteomes" id="UP001207605">
    <property type="component" value="Unassembled WGS sequence"/>
</dbReference>
<keyword evidence="1 4" id="KW-0479">Metal-binding</keyword>
<keyword evidence="8" id="KW-1185">Reference proteome</keyword>
<dbReference type="InterPro" id="IPR011032">
    <property type="entry name" value="GroES-like_sf"/>
</dbReference>
<dbReference type="PROSITE" id="PS00059">
    <property type="entry name" value="ADH_ZINC"/>
    <property type="match status" value="1"/>
</dbReference>
<dbReference type="InterPro" id="IPR013154">
    <property type="entry name" value="ADH-like_N"/>
</dbReference>
<keyword evidence="2 4" id="KW-0862">Zinc</keyword>
<accession>A0ABT2S9A1</accession>
<evidence type="ECO:0000259" key="5">
    <source>
        <dbReference type="Pfam" id="PF00107"/>
    </source>
</evidence>
<evidence type="ECO:0000313" key="7">
    <source>
        <dbReference type="EMBL" id="MCU6701165.1"/>
    </source>
</evidence>
<dbReference type="Pfam" id="PF00107">
    <property type="entry name" value="ADH_zinc_N"/>
    <property type="match status" value="1"/>
</dbReference>
<dbReference type="RefSeq" id="WP_118384469.1">
    <property type="nucleotide sequence ID" value="NZ_JAOQJV010000030.1"/>
</dbReference>
<dbReference type="Gene3D" id="3.90.180.10">
    <property type="entry name" value="Medium-chain alcohol dehydrogenases, catalytic domain"/>
    <property type="match status" value="1"/>
</dbReference>
<dbReference type="PANTHER" id="PTHR43401:SF2">
    <property type="entry name" value="L-THREONINE 3-DEHYDROGENASE"/>
    <property type="match status" value="1"/>
</dbReference>
<gene>
    <name evidence="7" type="ORF">OCV65_13135</name>
</gene>
<evidence type="ECO:0000313" key="8">
    <source>
        <dbReference type="Proteomes" id="UP001207605"/>
    </source>
</evidence>
<dbReference type="Gene3D" id="3.40.50.720">
    <property type="entry name" value="NAD(P)-binding Rossmann-like Domain"/>
    <property type="match status" value="1"/>
</dbReference>
<dbReference type="SUPFAM" id="SSF51735">
    <property type="entry name" value="NAD(P)-binding Rossmann-fold domains"/>
    <property type="match status" value="1"/>
</dbReference>
<evidence type="ECO:0000256" key="3">
    <source>
        <dbReference type="ARBA" id="ARBA00023002"/>
    </source>
</evidence>
<dbReference type="PANTHER" id="PTHR43401">
    <property type="entry name" value="L-THREONINE 3-DEHYDROGENASE"/>
    <property type="match status" value="1"/>
</dbReference>
<dbReference type="InterPro" id="IPR013149">
    <property type="entry name" value="ADH-like_C"/>
</dbReference>
<dbReference type="InterPro" id="IPR036291">
    <property type="entry name" value="NAD(P)-bd_dom_sf"/>
</dbReference>
<dbReference type="InterPro" id="IPR050129">
    <property type="entry name" value="Zn_alcohol_dh"/>
</dbReference>
<dbReference type="InterPro" id="IPR002328">
    <property type="entry name" value="ADH_Zn_CS"/>
</dbReference>
<keyword evidence="3" id="KW-0560">Oxidoreductase</keyword>
<protein>
    <submittedName>
        <fullName evidence="7">Alcohol dehydrogenase catalytic domain-containing protein</fullName>
    </submittedName>
</protein>
<evidence type="ECO:0000259" key="6">
    <source>
        <dbReference type="Pfam" id="PF08240"/>
    </source>
</evidence>
<dbReference type="Pfam" id="PF08240">
    <property type="entry name" value="ADH_N"/>
    <property type="match status" value="1"/>
</dbReference>
<feature type="domain" description="Alcohol dehydrogenase-like N-terminal" evidence="6">
    <location>
        <begin position="24"/>
        <end position="137"/>
    </location>
</feature>
<reference evidence="7 8" key="1">
    <citation type="journal article" date="2021" name="ISME Commun">
        <title>Automated analysis of genomic sequences facilitates high-throughput and comprehensive description of bacteria.</title>
        <authorList>
            <person name="Hitch T.C.A."/>
        </authorList>
    </citation>
    <scope>NUCLEOTIDE SEQUENCE [LARGE SCALE GENOMIC DNA]</scope>
    <source>
        <strain evidence="7 8">Sanger_02</strain>
    </source>
</reference>
<comment type="caution">
    <text evidence="7">The sequence shown here is derived from an EMBL/GenBank/DDBJ whole genome shotgun (WGS) entry which is preliminary data.</text>
</comment>
<evidence type="ECO:0000256" key="2">
    <source>
        <dbReference type="ARBA" id="ARBA00022833"/>
    </source>
</evidence>
<proteinExistence type="inferred from homology"/>